<reference evidence="1 2" key="1">
    <citation type="submission" date="2016-12" db="EMBL/GenBank/DDBJ databases">
        <title>Complete genome sequence of Thauera chlorobenzoica, a Betaproteobacterium degrading haloaromatics anaerobically to CO2 and halides.</title>
        <authorList>
            <person name="Goris T."/>
            <person name="Mergelsberg M."/>
            <person name="Boll M."/>
        </authorList>
    </citation>
    <scope>NUCLEOTIDE SEQUENCE [LARGE SCALE GENOMIC DNA]</scope>
    <source>
        <strain evidence="1 2">3CB1</strain>
    </source>
</reference>
<dbReference type="InterPro" id="IPR037914">
    <property type="entry name" value="SpoVT-AbrB_sf"/>
</dbReference>
<dbReference type="KEGG" id="tcl:Tchl_0683"/>
<accession>A0A1L6F9F0</accession>
<proteinExistence type="predicted"/>
<keyword evidence="2" id="KW-1185">Reference proteome</keyword>
<protein>
    <submittedName>
        <fullName evidence="1">Uncharacterized protein</fullName>
    </submittedName>
</protein>
<gene>
    <name evidence="1" type="ORF">Tchl_0683</name>
</gene>
<dbReference type="EMBL" id="CP018839">
    <property type="protein sequence ID" value="APR03547.1"/>
    <property type="molecule type" value="Genomic_DNA"/>
</dbReference>
<organism evidence="1 2">
    <name type="scientific">Thauera chlorobenzoica</name>
    <dbReference type="NCBI Taxonomy" id="96773"/>
    <lineage>
        <taxon>Bacteria</taxon>
        <taxon>Pseudomonadati</taxon>
        <taxon>Pseudomonadota</taxon>
        <taxon>Betaproteobacteria</taxon>
        <taxon>Rhodocyclales</taxon>
        <taxon>Zoogloeaceae</taxon>
        <taxon>Thauera</taxon>
    </lineage>
</organism>
<sequence>MLLPAAVLAECGITDEIDLRLEGTRIIIEPAKPSRQGWFDGYRAEDDVDAWQGLPPEADSGDWAW</sequence>
<dbReference type="Proteomes" id="UP000185739">
    <property type="component" value="Chromosome"/>
</dbReference>
<dbReference type="STRING" id="96773.Tchl_0683"/>
<evidence type="ECO:0000313" key="1">
    <source>
        <dbReference type="EMBL" id="APR03547.1"/>
    </source>
</evidence>
<dbReference type="SUPFAM" id="SSF89447">
    <property type="entry name" value="AbrB/MazE/MraZ-like"/>
    <property type="match status" value="1"/>
</dbReference>
<name>A0A1L6F9F0_9RHOO</name>
<dbReference type="AlphaFoldDB" id="A0A1L6F9F0"/>
<evidence type="ECO:0000313" key="2">
    <source>
        <dbReference type="Proteomes" id="UP000185739"/>
    </source>
</evidence>